<keyword evidence="15" id="KW-0472">Membrane</keyword>
<evidence type="ECO:0000256" key="15">
    <source>
        <dbReference type="SAM" id="Phobius"/>
    </source>
</evidence>
<dbReference type="InterPro" id="IPR000719">
    <property type="entry name" value="Prot_kinase_dom"/>
</dbReference>
<dbReference type="InterPro" id="IPR000858">
    <property type="entry name" value="S_locus_glycoprot_dom"/>
</dbReference>
<dbReference type="Pfam" id="PF08276">
    <property type="entry name" value="PAN_2"/>
    <property type="match status" value="1"/>
</dbReference>
<dbReference type="PROSITE" id="PS50927">
    <property type="entry name" value="BULB_LECTIN"/>
    <property type="match status" value="1"/>
</dbReference>
<keyword evidence="8 13" id="KW-0067">ATP-binding</keyword>
<dbReference type="SUPFAM" id="SSF51110">
    <property type="entry name" value="alpha-D-mannose-specific plant lectins"/>
    <property type="match status" value="1"/>
</dbReference>
<dbReference type="InterPro" id="IPR011009">
    <property type="entry name" value="Kinase-like_dom_sf"/>
</dbReference>
<dbReference type="Pfam" id="PF00954">
    <property type="entry name" value="S_locus_glycop"/>
    <property type="match status" value="1"/>
</dbReference>
<feature type="signal peptide" evidence="16">
    <location>
        <begin position="1"/>
        <end position="22"/>
    </location>
</feature>
<dbReference type="InterPro" id="IPR024171">
    <property type="entry name" value="SRK-like_kinase"/>
</dbReference>
<dbReference type="GO" id="GO:0005524">
    <property type="term" value="F:ATP binding"/>
    <property type="evidence" value="ECO:0007669"/>
    <property type="project" value="UniProtKB-KW"/>
</dbReference>
<dbReference type="SUPFAM" id="SSF56112">
    <property type="entry name" value="Protein kinase-like (PK-like)"/>
    <property type="match status" value="1"/>
</dbReference>
<keyword evidence="15 20" id="KW-0812">Transmembrane</keyword>
<keyword evidence="2" id="KW-1003">Cell membrane</keyword>
<keyword evidence="21" id="KW-1185">Reference proteome</keyword>
<dbReference type="Gene3D" id="2.90.10.10">
    <property type="entry name" value="Bulb-type lectin domain"/>
    <property type="match status" value="1"/>
</dbReference>
<dbReference type="InterPro" id="IPR003609">
    <property type="entry name" value="Pan_app"/>
</dbReference>
<dbReference type="CDD" id="cd14066">
    <property type="entry name" value="STKc_IRAK"/>
    <property type="match status" value="1"/>
</dbReference>
<dbReference type="EC" id="2.7.11.1" evidence="13"/>
<dbReference type="Gene3D" id="1.10.510.10">
    <property type="entry name" value="Transferase(Phosphotransferase) domain 1"/>
    <property type="match status" value="1"/>
</dbReference>
<dbReference type="PROSITE" id="PS50011">
    <property type="entry name" value="PROTEIN_KINASE_DOM"/>
    <property type="match status" value="1"/>
</dbReference>
<dbReference type="GO" id="GO:0048544">
    <property type="term" value="P:recognition of pollen"/>
    <property type="evidence" value="ECO:0007669"/>
    <property type="project" value="InterPro"/>
</dbReference>
<dbReference type="InterPro" id="IPR036426">
    <property type="entry name" value="Bulb-type_lectin_dom_sf"/>
</dbReference>
<evidence type="ECO:0000256" key="2">
    <source>
        <dbReference type="ARBA" id="ARBA00022475"/>
    </source>
</evidence>
<keyword evidence="9" id="KW-1015">Disulfide bond</keyword>
<dbReference type="Pfam" id="PF01453">
    <property type="entry name" value="B_lectin"/>
    <property type="match status" value="1"/>
</dbReference>
<feature type="domain" description="Bulb-type lectin" evidence="18">
    <location>
        <begin position="23"/>
        <end position="144"/>
    </location>
</feature>
<dbReference type="AlphaFoldDB" id="A0AAV3PYY0"/>
<evidence type="ECO:0000256" key="9">
    <source>
        <dbReference type="ARBA" id="ARBA00023157"/>
    </source>
</evidence>
<evidence type="ECO:0000256" key="11">
    <source>
        <dbReference type="ARBA" id="ARBA00047899"/>
    </source>
</evidence>
<evidence type="ECO:0000259" key="17">
    <source>
        <dbReference type="PROSITE" id="PS50011"/>
    </source>
</evidence>
<protein>
    <recommendedName>
        <fullName evidence="13">Receptor-like serine/threonine-protein kinase</fullName>
        <ecNumber evidence="13">2.7.11.1</ecNumber>
    </recommendedName>
</protein>
<evidence type="ECO:0000313" key="20">
    <source>
        <dbReference type="EMBL" id="GAA0155555.1"/>
    </source>
</evidence>
<feature type="domain" description="Protein kinase" evidence="17">
    <location>
        <begin position="497"/>
        <end position="775"/>
    </location>
</feature>
<name>A0AAV3PYY0_LITER</name>
<dbReference type="Pfam" id="PF07714">
    <property type="entry name" value="PK_Tyr_Ser-Thr"/>
    <property type="match status" value="1"/>
</dbReference>
<dbReference type="EMBL" id="BAABME010002649">
    <property type="protein sequence ID" value="GAA0155555.1"/>
    <property type="molecule type" value="Genomic_DNA"/>
</dbReference>
<keyword evidence="3 13" id="KW-0723">Serine/threonine-protein kinase</keyword>
<evidence type="ECO:0000256" key="4">
    <source>
        <dbReference type="ARBA" id="ARBA00022679"/>
    </source>
</evidence>
<evidence type="ECO:0000256" key="16">
    <source>
        <dbReference type="SAM" id="SignalP"/>
    </source>
</evidence>
<keyword evidence="20" id="KW-0675">Receptor</keyword>
<keyword evidence="5 16" id="KW-0732">Signal</keyword>
<sequence length="816" mass="91603">MKPSQFFFIFFCLSFLLQNTLSTDTLAPDQSLHDNQTLISNGEIFELGFFSLGKSKNKYLGIWYKTTPDVIVWVANRNTPLADSQGVLTLNKNGTLVLLNNSGRIIWSSANQIPATSSPVVKLLDTGNLVVQNDSDTNSGTYIWQSFDYPGNTRLPGMLMGENIENGQEIQVTSWKSVDDPSPGDFVYKIEQLGLSQLEIVGNGIKRFRSGPWNGICFNGLIMVGNQTFRGITDSANRAKVFYITDPYNASNVNRLVLSPTGYAERFVLNQKKNEWEYSFSLPNNPCDMYGQCGPNGICNLKQTPICRCLDRFIPKSEQEWKSQNWSSGCERSDSSSDCLHKGNDIFLRVSSMKLPDLLKFQMRNNMNLSECQAECLRNCSCTAYANPYVNSPDSACLMWYGDLLDVREFPEDNEQSFYARVPLSETGNIGGSYKKGKGSGTIIIGVSAGLGIFSSLAMIFVCIAIKRRQKGIRRKKGDLELPLFQFSTIASATNNFSSANLIGEGGFGPVYKGQLSTGQEVAVKRLSKTSGQGNEEFRNEVTLIAKLQHRNLVRLLGCCIQGEEKMLIYEFMQNNSLDHFIFDHTRNTLLPWPKRFGSILGIARGLQYLHQDSRLKIIHRDLKTSNILLDTNLIPKISDFGLARILGLDQDFAKTKRVIGTYGYMAPEYAIDGKFSAKSDVFSMGVLILEIISGKKNRSFSHPDHHHTLLGHAWLLWSANRELEIMDSCLQDSYTEDEVKRCVQVGLLCVQKLVEDRPEMSSVVFMLSKEEAILPQPKEPGYFTERSSFQEETHTFGSEECNTDNMKNITELEAR</sequence>
<keyword evidence="15" id="KW-1133">Transmembrane helix</keyword>
<dbReference type="SMART" id="SM00473">
    <property type="entry name" value="PAN_AP"/>
    <property type="match status" value="1"/>
</dbReference>
<evidence type="ECO:0000259" key="18">
    <source>
        <dbReference type="PROSITE" id="PS50927"/>
    </source>
</evidence>
<dbReference type="InterPro" id="IPR008271">
    <property type="entry name" value="Ser/Thr_kinase_AS"/>
</dbReference>
<comment type="caution">
    <text evidence="20">The sequence shown here is derived from an EMBL/GenBank/DDBJ whole genome shotgun (WGS) entry which is preliminary data.</text>
</comment>
<gene>
    <name evidence="20" type="ORF">LIER_13257</name>
</gene>
<comment type="catalytic activity">
    <reaction evidence="12 13">
        <text>L-seryl-[protein] + ATP = O-phospho-L-seryl-[protein] + ADP + H(+)</text>
        <dbReference type="Rhea" id="RHEA:17989"/>
        <dbReference type="Rhea" id="RHEA-COMP:9863"/>
        <dbReference type="Rhea" id="RHEA-COMP:11604"/>
        <dbReference type="ChEBI" id="CHEBI:15378"/>
        <dbReference type="ChEBI" id="CHEBI:29999"/>
        <dbReference type="ChEBI" id="CHEBI:30616"/>
        <dbReference type="ChEBI" id="CHEBI:83421"/>
        <dbReference type="ChEBI" id="CHEBI:456216"/>
        <dbReference type="EC" id="2.7.11.1"/>
    </reaction>
</comment>
<dbReference type="Gene3D" id="3.30.200.20">
    <property type="entry name" value="Phosphorylase Kinase, domain 1"/>
    <property type="match status" value="1"/>
</dbReference>
<dbReference type="InterPro" id="IPR001245">
    <property type="entry name" value="Ser-Thr/Tyr_kinase_cat_dom"/>
</dbReference>
<organism evidence="20 21">
    <name type="scientific">Lithospermum erythrorhizon</name>
    <name type="common">Purple gromwell</name>
    <name type="synonym">Lithospermum officinale var. erythrorhizon</name>
    <dbReference type="NCBI Taxonomy" id="34254"/>
    <lineage>
        <taxon>Eukaryota</taxon>
        <taxon>Viridiplantae</taxon>
        <taxon>Streptophyta</taxon>
        <taxon>Embryophyta</taxon>
        <taxon>Tracheophyta</taxon>
        <taxon>Spermatophyta</taxon>
        <taxon>Magnoliopsida</taxon>
        <taxon>eudicotyledons</taxon>
        <taxon>Gunneridae</taxon>
        <taxon>Pentapetalae</taxon>
        <taxon>asterids</taxon>
        <taxon>lamiids</taxon>
        <taxon>Boraginales</taxon>
        <taxon>Boraginaceae</taxon>
        <taxon>Boraginoideae</taxon>
        <taxon>Lithospermeae</taxon>
        <taxon>Lithospermum</taxon>
    </lineage>
</organism>
<evidence type="ECO:0000313" key="21">
    <source>
        <dbReference type="Proteomes" id="UP001454036"/>
    </source>
</evidence>
<evidence type="ECO:0000256" key="7">
    <source>
        <dbReference type="ARBA" id="ARBA00022777"/>
    </source>
</evidence>
<accession>A0AAV3PYY0</accession>
<dbReference type="PIRSF" id="PIRSF000641">
    <property type="entry name" value="SRK"/>
    <property type="match status" value="1"/>
</dbReference>
<feature type="transmembrane region" description="Helical" evidence="15">
    <location>
        <begin position="443"/>
        <end position="466"/>
    </location>
</feature>
<comment type="catalytic activity">
    <reaction evidence="11 13">
        <text>L-threonyl-[protein] + ATP = O-phospho-L-threonyl-[protein] + ADP + H(+)</text>
        <dbReference type="Rhea" id="RHEA:46608"/>
        <dbReference type="Rhea" id="RHEA-COMP:11060"/>
        <dbReference type="Rhea" id="RHEA-COMP:11605"/>
        <dbReference type="ChEBI" id="CHEBI:15378"/>
        <dbReference type="ChEBI" id="CHEBI:30013"/>
        <dbReference type="ChEBI" id="CHEBI:30616"/>
        <dbReference type="ChEBI" id="CHEBI:61977"/>
        <dbReference type="ChEBI" id="CHEBI:456216"/>
        <dbReference type="EC" id="2.7.11.1"/>
    </reaction>
</comment>
<dbReference type="FunFam" id="2.90.10.10:FF:000004">
    <property type="entry name" value="G-type lectin S-receptor-like serine/threonine-protein kinase"/>
    <property type="match status" value="1"/>
</dbReference>
<dbReference type="PANTHER" id="PTHR27002">
    <property type="entry name" value="RECEPTOR-LIKE SERINE/THREONINE-PROTEIN KINASE SD1-8"/>
    <property type="match status" value="1"/>
</dbReference>
<dbReference type="GO" id="GO:0005886">
    <property type="term" value="C:plasma membrane"/>
    <property type="evidence" value="ECO:0007669"/>
    <property type="project" value="UniProtKB-SubCell"/>
</dbReference>
<keyword evidence="4 13" id="KW-0808">Transferase</keyword>
<comment type="similarity">
    <text evidence="13">Belongs to the protein kinase superfamily. Ser/Thr protein kinase family.</text>
</comment>
<evidence type="ECO:0000256" key="1">
    <source>
        <dbReference type="ARBA" id="ARBA00004251"/>
    </source>
</evidence>
<dbReference type="PANTHER" id="PTHR27002:SF214">
    <property type="entry name" value="RECEPTOR-LIKE SERINE_THREONINE-PROTEIN KINASE"/>
    <property type="match status" value="1"/>
</dbReference>
<evidence type="ECO:0000256" key="12">
    <source>
        <dbReference type="ARBA" id="ARBA00048679"/>
    </source>
</evidence>
<comment type="subcellular location">
    <subcellularLocation>
        <location evidence="1">Cell membrane</location>
        <topology evidence="1">Single-pass type I membrane protein</topology>
    </subcellularLocation>
</comment>
<keyword evidence="7 13" id="KW-0418">Kinase</keyword>
<dbReference type="SMART" id="SM00220">
    <property type="entry name" value="S_TKc"/>
    <property type="match status" value="1"/>
</dbReference>
<reference evidence="20 21" key="1">
    <citation type="submission" date="2024-01" db="EMBL/GenBank/DDBJ databases">
        <title>The complete chloroplast genome sequence of Lithospermum erythrorhizon: insights into the phylogenetic relationship among Boraginaceae species and the maternal lineages of purple gromwells.</title>
        <authorList>
            <person name="Okada T."/>
            <person name="Watanabe K."/>
        </authorList>
    </citation>
    <scope>NUCLEOTIDE SEQUENCE [LARGE SCALE GENOMIC DNA]</scope>
</reference>
<evidence type="ECO:0000256" key="6">
    <source>
        <dbReference type="ARBA" id="ARBA00022741"/>
    </source>
</evidence>
<evidence type="ECO:0000259" key="19">
    <source>
        <dbReference type="PROSITE" id="PS50948"/>
    </source>
</evidence>
<keyword evidence="10" id="KW-0325">Glycoprotein</keyword>
<evidence type="ECO:0000256" key="14">
    <source>
        <dbReference type="SAM" id="MobiDB-lite"/>
    </source>
</evidence>
<evidence type="ECO:0000256" key="13">
    <source>
        <dbReference type="PIRNR" id="PIRNR000641"/>
    </source>
</evidence>
<evidence type="ECO:0000256" key="8">
    <source>
        <dbReference type="ARBA" id="ARBA00022840"/>
    </source>
</evidence>
<evidence type="ECO:0000256" key="10">
    <source>
        <dbReference type="ARBA" id="ARBA00023180"/>
    </source>
</evidence>
<feature type="domain" description="Apple" evidence="19">
    <location>
        <begin position="339"/>
        <end position="423"/>
    </location>
</feature>
<evidence type="ECO:0000256" key="5">
    <source>
        <dbReference type="ARBA" id="ARBA00022729"/>
    </source>
</evidence>
<dbReference type="InterPro" id="IPR001480">
    <property type="entry name" value="Bulb-type_lectin_dom"/>
</dbReference>
<dbReference type="PROSITE" id="PS00108">
    <property type="entry name" value="PROTEIN_KINASE_ST"/>
    <property type="match status" value="1"/>
</dbReference>
<dbReference type="FunFam" id="3.30.200.20:FF:000195">
    <property type="entry name" value="G-type lectin S-receptor-like serine/threonine-protein kinase"/>
    <property type="match status" value="1"/>
</dbReference>
<feature type="region of interest" description="Disordered" evidence="14">
    <location>
        <begin position="794"/>
        <end position="816"/>
    </location>
</feature>
<keyword evidence="6 13" id="KW-0547">Nucleotide-binding</keyword>
<dbReference type="SMART" id="SM00108">
    <property type="entry name" value="B_lectin"/>
    <property type="match status" value="1"/>
</dbReference>
<dbReference type="CDD" id="cd01098">
    <property type="entry name" value="PAN_AP_plant"/>
    <property type="match status" value="1"/>
</dbReference>
<dbReference type="CDD" id="cd00028">
    <property type="entry name" value="B_lectin"/>
    <property type="match status" value="1"/>
</dbReference>
<evidence type="ECO:0000256" key="3">
    <source>
        <dbReference type="ARBA" id="ARBA00022527"/>
    </source>
</evidence>
<dbReference type="PROSITE" id="PS50948">
    <property type="entry name" value="PAN"/>
    <property type="match status" value="1"/>
</dbReference>
<proteinExistence type="inferred from homology"/>
<dbReference type="Proteomes" id="UP001454036">
    <property type="component" value="Unassembled WGS sequence"/>
</dbReference>
<dbReference type="GO" id="GO:0004674">
    <property type="term" value="F:protein serine/threonine kinase activity"/>
    <property type="evidence" value="ECO:0007669"/>
    <property type="project" value="UniProtKB-KW"/>
</dbReference>
<dbReference type="FunFam" id="1.10.510.10:FF:000060">
    <property type="entry name" value="G-type lectin S-receptor-like serine/threonine-protein kinase"/>
    <property type="match status" value="1"/>
</dbReference>
<feature type="chain" id="PRO_5043618404" description="Receptor-like serine/threonine-protein kinase" evidence="16">
    <location>
        <begin position="23"/>
        <end position="816"/>
    </location>
</feature>